<dbReference type="SUPFAM" id="SSF51569">
    <property type="entry name" value="Aldolase"/>
    <property type="match status" value="1"/>
</dbReference>
<name>A0A1B1YSA4_9GAMM</name>
<evidence type="ECO:0008006" key="5">
    <source>
        <dbReference type="Google" id="ProtNLM"/>
    </source>
</evidence>
<dbReference type="SMART" id="SM01130">
    <property type="entry name" value="DHDPS"/>
    <property type="match status" value="1"/>
</dbReference>
<dbReference type="InterPro" id="IPR013785">
    <property type="entry name" value="Aldolase_TIM"/>
</dbReference>
<gene>
    <name evidence="3" type="ORF">PG2T_05835</name>
</gene>
<evidence type="ECO:0000256" key="2">
    <source>
        <dbReference type="ARBA" id="ARBA00023239"/>
    </source>
</evidence>
<dbReference type="EMBL" id="CP014671">
    <property type="protein sequence ID" value="ANX03760.1"/>
    <property type="molecule type" value="Genomic_DNA"/>
</dbReference>
<dbReference type="InParanoid" id="A0A1B1YSA4"/>
<dbReference type="PANTHER" id="PTHR12128:SF66">
    <property type="entry name" value="4-HYDROXY-2-OXOGLUTARATE ALDOLASE, MITOCHONDRIAL"/>
    <property type="match status" value="1"/>
</dbReference>
<dbReference type="Proteomes" id="UP000092952">
    <property type="component" value="Chromosome"/>
</dbReference>
<dbReference type="STRING" id="1810504.PG2T_05835"/>
<proteinExistence type="inferred from homology"/>
<accession>A0A1B1YSA4</accession>
<evidence type="ECO:0000256" key="1">
    <source>
        <dbReference type="ARBA" id="ARBA00007592"/>
    </source>
</evidence>
<evidence type="ECO:0000313" key="3">
    <source>
        <dbReference type="EMBL" id="ANX03760.1"/>
    </source>
</evidence>
<dbReference type="GO" id="GO:0008840">
    <property type="term" value="F:4-hydroxy-tetrahydrodipicolinate synthase activity"/>
    <property type="evidence" value="ECO:0007669"/>
    <property type="project" value="TreeGrafter"/>
</dbReference>
<keyword evidence="4" id="KW-1185">Reference proteome</keyword>
<dbReference type="InterPro" id="IPR002220">
    <property type="entry name" value="DapA-like"/>
</dbReference>
<dbReference type="RefSeq" id="WP_083214798.1">
    <property type="nucleotide sequence ID" value="NZ_CP014671.1"/>
</dbReference>
<keyword evidence="2" id="KW-0456">Lyase</keyword>
<dbReference type="OrthoDB" id="9778880at2"/>
<reference evidence="4" key="1">
    <citation type="submission" date="2016-03" db="EMBL/GenBank/DDBJ databases">
        <title>Complete genome sequence of Solimmundus cernigliae, representing a novel lineage of polycyclic aromatic hydrocarbon degraders within the Gammaproteobacteria.</title>
        <authorList>
            <person name="Singleton D.R."/>
            <person name="Dickey A.N."/>
            <person name="Scholl E.H."/>
            <person name="Wright F.A."/>
            <person name="Aitken M.D."/>
        </authorList>
    </citation>
    <scope>NUCLEOTIDE SEQUENCE [LARGE SCALE GENOMIC DNA]</scope>
    <source>
        <strain evidence="4">TR3.2</strain>
    </source>
</reference>
<dbReference type="AlphaFoldDB" id="A0A1B1YSA4"/>
<dbReference type="PANTHER" id="PTHR12128">
    <property type="entry name" value="DIHYDRODIPICOLINATE SYNTHASE"/>
    <property type="match status" value="1"/>
</dbReference>
<comment type="similarity">
    <text evidence="1">Belongs to the DapA family.</text>
</comment>
<evidence type="ECO:0000313" key="4">
    <source>
        <dbReference type="Proteomes" id="UP000092952"/>
    </source>
</evidence>
<dbReference type="KEGG" id="gbi:PG2T_05835"/>
<organism evidence="3 4">
    <name type="scientific">Immundisolibacter cernigliae</name>
    <dbReference type="NCBI Taxonomy" id="1810504"/>
    <lineage>
        <taxon>Bacteria</taxon>
        <taxon>Pseudomonadati</taxon>
        <taxon>Pseudomonadota</taxon>
        <taxon>Gammaproteobacteria</taxon>
        <taxon>Immundisolibacterales</taxon>
        <taxon>Immundisolibacteraceae</taxon>
        <taxon>Immundisolibacter</taxon>
    </lineage>
</organism>
<protein>
    <recommendedName>
        <fullName evidence="5">Dihydrodipicolinate synthase family protein</fullName>
    </recommendedName>
</protein>
<dbReference type="Gene3D" id="3.20.20.70">
    <property type="entry name" value="Aldolase class I"/>
    <property type="match status" value="1"/>
</dbReference>
<sequence>MIPYTRSEAKAWARAHMIESTNAVPTPFKADFSLDLPMLASHVDRWANDGLYGLMTGGNTAEAWNMTPAEWWQYSETVAQANRGRMMLTAVILDPSPFTVLEKAHRLAELGYHLIEVINPVIQLRSDADLYGFYKYLSDHSPLGIVLYNTPTAGVVLNHGLLNRLADLEMVVGIKNGLLNPADTIALRKLTGDRMVVTEPMESFYLWDALVHGGQCLFGTAEYAMFGNKRGTLVKCMELANAGKFDEALPLYRELDPIRDLMNDVFVWNIVRKNQYSLAPIKYWYELLGMPMGPCRPPLEPYADEAMKTLIRDTLLKTGVIDAAQAAAA</sequence>
<dbReference type="CDD" id="cd00408">
    <property type="entry name" value="DHDPS-like"/>
    <property type="match status" value="1"/>
</dbReference>
<dbReference type="Pfam" id="PF00701">
    <property type="entry name" value="DHDPS"/>
    <property type="match status" value="1"/>
</dbReference>